<dbReference type="Gene3D" id="1.10.357.10">
    <property type="entry name" value="Tetracycline Repressor, domain 2"/>
    <property type="match status" value="1"/>
</dbReference>
<accession>A0ABU9VVB7</accession>
<evidence type="ECO:0000256" key="1">
    <source>
        <dbReference type="ARBA" id="ARBA00023015"/>
    </source>
</evidence>
<protein>
    <submittedName>
        <fullName evidence="6">TetR/AcrR family transcriptional regulator</fullName>
    </submittedName>
</protein>
<comment type="caution">
    <text evidence="6">The sequence shown here is derived from an EMBL/GenBank/DDBJ whole genome shotgun (WGS) entry which is preliminary data.</text>
</comment>
<dbReference type="PRINTS" id="PR00455">
    <property type="entry name" value="HTHTETR"/>
</dbReference>
<dbReference type="Pfam" id="PF00440">
    <property type="entry name" value="TetR_N"/>
    <property type="match status" value="1"/>
</dbReference>
<dbReference type="InterPro" id="IPR009057">
    <property type="entry name" value="Homeodomain-like_sf"/>
</dbReference>
<dbReference type="SUPFAM" id="SSF46689">
    <property type="entry name" value="Homeodomain-like"/>
    <property type="match status" value="1"/>
</dbReference>
<keyword evidence="2 4" id="KW-0238">DNA-binding</keyword>
<evidence type="ECO:0000256" key="3">
    <source>
        <dbReference type="ARBA" id="ARBA00023163"/>
    </source>
</evidence>
<keyword evidence="7" id="KW-1185">Reference proteome</keyword>
<sequence length="199" mass="22603">MQVLKEDVREKMLAAAKKLFLSKGFEGASMSMIAKEAGVSKSNLYNYFPAKESLFQALVGDALVQIMAMMHRIFDHSPEGFDPKAFSQRTASALTTVLMAFREEILLLTDASVGTAFEKTKEGIIQQIEAHSLQEFQHFQIETKGDQAFFIHYVNASFVEGLLEVLRCYKSDEWMAQNVEMLTAYYIHGYYFFFADVIS</sequence>
<evidence type="ECO:0000313" key="7">
    <source>
        <dbReference type="Proteomes" id="UP001407405"/>
    </source>
</evidence>
<proteinExistence type="predicted"/>
<dbReference type="PANTHER" id="PTHR30055:SF234">
    <property type="entry name" value="HTH-TYPE TRANSCRIPTIONAL REGULATOR BETI"/>
    <property type="match status" value="1"/>
</dbReference>
<dbReference type="InterPro" id="IPR001647">
    <property type="entry name" value="HTH_TetR"/>
</dbReference>
<dbReference type="EMBL" id="JBCITM010000012">
    <property type="protein sequence ID" value="MEN1761115.1"/>
    <property type="molecule type" value="Genomic_DNA"/>
</dbReference>
<dbReference type="PANTHER" id="PTHR30055">
    <property type="entry name" value="HTH-TYPE TRANSCRIPTIONAL REGULATOR RUTR"/>
    <property type="match status" value="1"/>
</dbReference>
<evidence type="ECO:0000259" key="5">
    <source>
        <dbReference type="PROSITE" id="PS50977"/>
    </source>
</evidence>
<evidence type="ECO:0000256" key="4">
    <source>
        <dbReference type="PROSITE-ProRule" id="PRU00335"/>
    </source>
</evidence>
<keyword evidence="1" id="KW-0805">Transcription regulation</keyword>
<organism evidence="6 7">
    <name type="scientific">Anoxynatronum sibiricum</name>
    <dbReference type="NCBI Taxonomy" id="210623"/>
    <lineage>
        <taxon>Bacteria</taxon>
        <taxon>Bacillati</taxon>
        <taxon>Bacillota</taxon>
        <taxon>Clostridia</taxon>
        <taxon>Eubacteriales</taxon>
        <taxon>Clostridiaceae</taxon>
        <taxon>Anoxynatronum</taxon>
    </lineage>
</organism>
<evidence type="ECO:0000313" key="6">
    <source>
        <dbReference type="EMBL" id="MEN1761115.1"/>
    </source>
</evidence>
<reference evidence="6 7" key="1">
    <citation type="submission" date="2024-04" db="EMBL/GenBank/DDBJ databases">
        <title>Genome sequencing and metabolic network reconstruction of aminoacids and betaine degradation by Anoxynatronum sibiricum.</title>
        <authorList>
            <person name="Detkova E.N."/>
            <person name="Boltjanskaja Y.V."/>
            <person name="Mardanov A.V."/>
            <person name="Kevbrin V."/>
        </authorList>
    </citation>
    <scope>NUCLEOTIDE SEQUENCE [LARGE SCALE GENOMIC DNA]</scope>
    <source>
        <strain evidence="6 7">Z-7981</strain>
    </source>
</reference>
<feature type="domain" description="HTH tetR-type" evidence="5">
    <location>
        <begin position="6"/>
        <end position="66"/>
    </location>
</feature>
<name>A0ABU9VVB7_9CLOT</name>
<dbReference type="PROSITE" id="PS50977">
    <property type="entry name" value="HTH_TETR_2"/>
    <property type="match status" value="1"/>
</dbReference>
<dbReference type="RefSeq" id="WP_343186430.1">
    <property type="nucleotide sequence ID" value="NZ_JBCITM010000012.1"/>
</dbReference>
<evidence type="ECO:0000256" key="2">
    <source>
        <dbReference type="ARBA" id="ARBA00023125"/>
    </source>
</evidence>
<dbReference type="InterPro" id="IPR050109">
    <property type="entry name" value="HTH-type_TetR-like_transc_reg"/>
</dbReference>
<gene>
    <name evidence="6" type="ORF">AAIG11_11550</name>
</gene>
<dbReference type="Proteomes" id="UP001407405">
    <property type="component" value="Unassembled WGS sequence"/>
</dbReference>
<keyword evidence="3" id="KW-0804">Transcription</keyword>
<feature type="DNA-binding region" description="H-T-H motif" evidence="4">
    <location>
        <begin position="29"/>
        <end position="48"/>
    </location>
</feature>